<reference evidence="2" key="1">
    <citation type="journal article" date="2019" name="Int. J. Syst. Evol. Microbiol.">
        <title>The Global Catalogue of Microorganisms (GCM) 10K type strain sequencing project: providing services to taxonomists for standard genome sequencing and annotation.</title>
        <authorList>
            <consortium name="The Broad Institute Genomics Platform"/>
            <consortium name="The Broad Institute Genome Sequencing Center for Infectious Disease"/>
            <person name="Wu L."/>
            <person name="Ma J."/>
        </authorList>
    </citation>
    <scope>NUCLEOTIDE SEQUENCE [LARGE SCALE GENOMIC DNA]</scope>
    <source>
        <strain evidence="2">CCUG 46385</strain>
    </source>
</reference>
<dbReference type="EMBL" id="JBHSHL010000020">
    <property type="protein sequence ID" value="MFC4804582.1"/>
    <property type="molecule type" value="Genomic_DNA"/>
</dbReference>
<comment type="caution">
    <text evidence="1">The sequence shown here is derived from an EMBL/GenBank/DDBJ whole genome shotgun (WGS) entry which is preliminary data.</text>
</comment>
<protein>
    <submittedName>
        <fullName evidence="1">Uncharacterized protein</fullName>
    </submittedName>
</protein>
<dbReference type="RefSeq" id="WP_379788092.1">
    <property type="nucleotide sequence ID" value="NZ_JBHSHL010000020.1"/>
</dbReference>
<evidence type="ECO:0000313" key="2">
    <source>
        <dbReference type="Proteomes" id="UP001595916"/>
    </source>
</evidence>
<dbReference type="Proteomes" id="UP001595916">
    <property type="component" value="Unassembled WGS sequence"/>
</dbReference>
<gene>
    <name evidence="1" type="ORF">ACFO4R_05745</name>
</gene>
<keyword evidence="2" id="KW-1185">Reference proteome</keyword>
<name>A0ABV9QJM7_9FIRM</name>
<sequence>MENTYNKIITLKGYYFTKEYEKTKKNTTKTRTILEETVRKFFKQGSCDILVIFEESGKQIRLTKDSPREEIIKYLGKKFLG</sequence>
<organism evidence="1 2">
    <name type="scientific">Filifactor villosus</name>
    <dbReference type="NCBI Taxonomy" id="29374"/>
    <lineage>
        <taxon>Bacteria</taxon>
        <taxon>Bacillati</taxon>
        <taxon>Bacillota</taxon>
        <taxon>Clostridia</taxon>
        <taxon>Peptostreptococcales</taxon>
        <taxon>Filifactoraceae</taxon>
        <taxon>Filifactor</taxon>
    </lineage>
</organism>
<proteinExistence type="predicted"/>
<evidence type="ECO:0000313" key="1">
    <source>
        <dbReference type="EMBL" id="MFC4804582.1"/>
    </source>
</evidence>
<accession>A0ABV9QJM7</accession>